<feature type="chain" id="PRO_5040335510" description="CRC domain-containing protein" evidence="1">
    <location>
        <begin position="20"/>
        <end position="578"/>
    </location>
</feature>
<sequence length="578" mass="62261">MLNSSLLALLAFSSGMALTAEVTGNITSISMNEKGAAFPLIYSTTNVAIDGKVEKKKCVLCPCDINKRICYCIRDGCCKKCTPPPPCKGKNCWSLPAPSLGDSTDVDAVEVGKKVDKKAMDGVVNEATDDTEYPMLYSTTTVTVNGKSQEKSCVICPCDQYDRCYCIRNACCKNCIKQPKAGLVMDAKAVSAAEGIEDGTYQVSNEEIATEIVKAAAIDSAAFPFRYSTHTTTTNGNIEQETCRLCPCLFGRCFCVKRGCCEKLCRNSPQANLLDARTAIDAEQEKEVGNVVVDEVVNGATINDVIPILSSVTDIMVNGKVEKEKCKICPCVFGRCYCVKNGCCSRKCVKPPQVGLIDSVTVNTAEGKSEIASEGTEYITLQVTNEAANNDAFPLLSAVRNIIVDGKVEKRKCRFCQCFGFCFCINNGCCENLCVKQPQTGALLNVRTLGIEAGNEVIEDSTDDVLNDSTDELVKVLEPSTAIAAPEPPRTAMTDLEFDPSDSKASEMVQVQIKKAFPLGRVSREVMVNGQVQKVGCIACLKDCGNVYCVKNGCCGTKSTPVVEIRRVTNIVAEATAH</sequence>
<reference evidence="2" key="1">
    <citation type="journal article" date="2020" name="Stud. Mycol.">
        <title>101 Dothideomycetes genomes: a test case for predicting lifestyles and emergence of pathogens.</title>
        <authorList>
            <person name="Haridas S."/>
            <person name="Albert R."/>
            <person name="Binder M."/>
            <person name="Bloem J."/>
            <person name="Labutti K."/>
            <person name="Salamov A."/>
            <person name="Andreopoulos B."/>
            <person name="Baker S."/>
            <person name="Barry K."/>
            <person name="Bills G."/>
            <person name="Bluhm B."/>
            <person name="Cannon C."/>
            <person name="Castanera R."/>
            <person name="Culley D."/>
            <person name="Daum C."/>
            <person name="Ezra D."/>
            <person name="Gonzalez J."/>
            <person name="Henrissat B."/>
            <person name="Kuo A."/>
            <person name="Liang C."/>
            <person name="Lipzen A."/>
            <person name="Lutzoni F."/>
            <person name="Magnuson J."/>
            <person name="Mondo S."/>
            <person name="Nolan M."/>
            <person name="Ohm R."/>
            <person name="Pangilinan J."/>
            <person name="Park H.-J."/>
            <person name="Ramirez L."/>
            <person name="Alfaro M."/>
            <person name="Sun H."/>
            <person name="Tritt A."/>
            <person name="Yoshinaga Y."/>
            <person name="Zwiers L.-H."/>
            <person name="Turgeon B."/>
            <person name="Goodwin S."/>
            <person name="Spatafora J."/>
            <person name="Crous P."/>
            <person name="Grigoriev I."/>
        </authorList>
    </citation>
    <scope>NUCLEOTIDE SEQUENCE</scope>
    <source>
        <strain evidence="2">ATCC 74209</strain>
    </source>
</reference>
<evidence type="ECO:0008006" key="4">
    <source>
        <dbReference type="Google" id="ProtNLM"/>
    </source>
</evidence>
<evidence type="ECO:0000313" key="3">
    <source>
        <dbReference type="Proteomes" id="UP000799536"/>
    </source>
</evidence>
<evidence type="ECO:0000313" key="2">
    <source>
        <dbReference type="EMBL" id="KAF2198097.1"/>
    </source>
</evidence>
<evidence type="ECO:0000256" key="1">
    <source>
        <dbReference type="SAM" id="SignalP"/>
    </source>
</evidence>
<organism evidence="2 3">
    <name type="scientific">Delitschia confertaspora ATCC 74209</name>
    <dbReference type="NCBI Taxonomy" id="1513339"/>
    <lineage>
        <taxon>Eukaryota</taxon>
        <taxon>Fungi</taxon>
        <taxon>Dikarya</taxon>
        <taxon>Ascomycota</taxon>
        <taxon>Pezizomycotina</taxon>
        <taxon>Dothideomycetes</taxon>
        <taxon>Pleosporomycetidae</taxon>
        <taxon>Pleosporales</taxon>
        <taxon>Delitschiaceae</taxon>
        <taxon>Delitschia</taxon>
    </lineage>
</organism>
<gene>
    <name evidence="2" type="ORF">GQ43DRAFT_483594</name>
</gene>
<keyword evidence="1" id="KW-0732">Signal</keyword>
<feature type="signal peptide" evidence="1">
    <location>
        <begin position="1"/>
        <end position="19"/>
    </location>
</feature>
<proteinExistence type="predicted"/>
<dbReference type="EMBL" id="ML994171">
    <property type="protein sequence ID" value="KAF2198097.1"/>
    <property type="molecule type" value="Genomic_DNA"/>
</dbReference>
<dbReference type="Proteomes" id="UP000799536">
    <property type="component" value="Unassembled WGS sequence"/>
</dbReference>
<dbReference type="AlphaFoldDB" id="A0A9P4MPM7"/>
<keyword evidence="3" id="KW-1185">Reference proteome</keyword>
<name>A0A9P4MPM7_9PLEO</name>
<accession>A0A9P4MPM7</accession>
<comment type="caution">
    <text evidence="2">The sequence shown here is derived from an EMBL/GenBank/DDBJ whole genome shotgun (WGS) entry which is preliminary data.</text>
</comment>
<protein>
    <recommendedName>
        <fullName evidence="4">CRC domain-containing protein</fullName>
    </recommendedName>
</protein>